<evidence type="ECO:0000313" key="7">
    <source>
        <dbReference type="Proteomes" id="UP001530377"/>
    </source>
</evidence>
<evidence type="ECO:0000256" key="3">
    <source>
        <dbReference type="SAM" id="MobiDB-lite"/>
    </source>
</evidence>
<comment type="caution">
    <text evidence="6">The sequence shown here is derived from an EMBL/GenBank/DDBJ whole genome shotgun (WGS) entry which is preliminary data.</text>
</comment>
<dbReference type="CDD" id="cd00054">
    <property type="entry name" value="EGF_CA"/>
    <property type="match status" value="1"/>
</dbReference>
<dbReference type="PANTHER" id="PTHR46769:SF2">
    <property type="entry name" value="FIBROCYSTIN-L ISOFORM 2 PRECURSOR-RELATED"/>
    <property type="match status" value="1"/>
</dbReference>
<keyword evidence="7" id="KW-1185">Reference proteome</keyword>
<dbReference type="Pfam" id="PF24606">
    <property type="entry name" value="CEMIP_beta-hel"/>
    <property type="match status" value="1"/>
</dbReference>
<feature type="region of interest" description="Disordered" evidence="3">
    <location>
        <begin position="1324"/>
        <end position="1463"/>
    </location>
</feature>
<keyword evidence="2" id="KW-1015">Disulfide bond</keyword>
<dbReference type="PROSITE" id="PS00022">
    <property type="entry name" value="EGF_1"/>
    <property type="match status" value="1"/>
</dbReference>
<feature type="region of interest" description="Disordered" evidence="3">
    <location>
        <begin position="1165"/>
        <end position="1195"/>
    </location>
</feature>
<dbReference type="InterPro" id="IPR011050">
    <property type="entry name" value="Pectin_lyase_fold/virulence"/>
</dbReference>
<feature type="compositionally biased region" description="Basic residues" evidence="3">
    <location>
        <begin position="1442"/>
        <end position="1453"/>
    </location>
</feature>
<feature type="compositionally biased region" description="Polar residues" evidence="3">
    <location>
        <begin position="1454"/>
        <end position="1463"/>
    </location>
</feature>
<evidence type="ECO:0000259" key="5">
    <source>
        <dbReference type="PROSITE" id="PS51175"/>
    </source>
</evidence>
<evidence type="ECO:0000256" key="2">
    <source>
        <dbReference type="PROSITE-ProRule" id="PRU00076"/>
    </source>
</evidence>
<dbReference type="CDD" id="cd04080">
    <property type="entry name" value="CBM6_cellulase-like"/>
    <property type="match status" value="1"/>
</dbReference>
<feature type="compositionally biased region" description="Basic residues" evidence="3">
    <location>
        <begin position="1364"/>
        <end position="1376"/>
    </location>
</feature>
<dbReference type="InterPro" id="IPR012334">
    <property type="entry name" value="Pectin_lyas_fold"/>
</dbReference>
<protein>
    <recommendedName>
        <fullName evidence="8">Carbohydrate-binding protein</fullName>
    </recommendedName>
</protein>
<gene>
    <name evidence="6" type="ORF">ACHAXA_010372</name>
</gene>
<feature type="compositionally biased region" description="Pro residues" evidence="3">
    <location>
        <begin position="1181"/>
        <end position="1195"/>
    </location>
</feature>
<dbReference type="Proteomes" id="UP001530377">
    <property type="component" value="Unassembled WGS sequence"/>
</dbReference>
<dbReference type="InterPro" id="IPR008979">
    <property type="entry name" value="Galactose-bd-like_sf"/>
</dbReference>
<dbReference type="InterPro" id="IPR052387">
    <property type="entry name" value="Fibrocystin"/>
</dbReference>
<dbReference type="SUPFAM" id="SSF49785">
    <property type="entry name" value="Galactose-binding domain-like"/>
    <property type="match status" value="1"/>
</dbReference>
<evidence type="ECO:0000259" key="4">
    <source>
        <dbReference type="PROSITE" id="PS50026"/>
    </source>
</evidence>
<evidence type="ECO:0008006" key="8">
    <source>
        <dbReference type="Google" id="ProtNLM"/>
    </source>
</evidence>
<feature type="disulfide bond" evidence="2">
    <location>
        <begin position="1046"/>
        <end position="1055"/>
    </location>
</feature>
<reference evidence="6 7" key="1">
    <citation type="submission" date="2024-10" db="EMBL/GenBank/DDBJ databases">
        <title>Updated reference genomes for cyclostephanoid diatoms.</title>
        <authorList>
            <person name="Roberts W.R."/>
            <person name="Alverson A.J."/>
        </authorList>
    </citation>
    <scope>NUCLEOTIDE SEQUENCE [LARGE SCALE GENOMIC DNA]</scope>
    <source>
        <strain evidence="6 7">AJA228-03</strain>
    </source>
</reference>
<dbReference type="InterPro" id="IPR055401">
    <property type="entry name" value="CEMIP_beta-hel_dom"/>
</dbReference>
<keyword evidence="1" id="KW-0732">Signal</keyword>
<dbReference type="PROSITE" id="PS51175">
    <property type="entry name" value="CBM6"/>
    <property type="match status" value="1"/>
</dbReference>
<accession>A0ABD3RBR8</accession>
<proteinExistence type="predicted"/>
<dbReference type="InterPro" id="IPR005084">
    <property type="entry name" value="CBM6"/>
</dbReference>
<dbReference type="SMART" id="SM00606">
    <property type="entry name" value="CBD_IV"/>
    <property type="match status" value="1"/>
</dbReference>
<dbReference type="PANTHER" id="PTHR46769">
    <property type="entry name" value="POLYCYSTIC KIDNEY AND HEPATIC DISEASE 1 (AUTOSOMAL RECESSIVE)-LIKE 1"/>
    <property type="match status" value="1"/>
</dbReference>
<dbReference type="SUPFAM" id="SSF51126">
    <property type="entry name" value="Pectin lyase-like"/>
    <property type="match status" value="1"/>
</dbReference>
<dbReference type="SMART" id="SM00710">
    <property type="entry name" value="PbH1"/>
    <property type="match status" value="4"/>
</dbReference>
<name>A0ABD3RBR8_9STRA</name>
<dbReference type="Pfam" id="PF03422">
    <property type="entry name" value="CBM_6"/>
    <property type="match status" value="1"/>
</dbReference>
<dbReference type="InterPro" id="IPR000742">
    <property type="entry name" value="EGF"/>
</dbReference>
<dbReference type="InterPro" id="IPR006584">
    <property type="entry name" value="Cellulose-bd_IV"/>
</dbReference>
<evidence type="ECO:0000256" key="1">
    <source>
        <dbReference type="ARBA" id="ARBA00022729"/>
    </source>
</evidence>
<dbReference type="PRINTS" id="PR01217">
    <property type="entry name" value="PRICHEXTENSN"/>
</dbReference>
<keyword evidence="2" id="KW-0245">EGF-like domain</keyword>
<dbReference type="Gene3D" id="2.60.120.260">
    <property type="entry name" value="Galactose-binding domain-like"/>
    <property type="match status" value="1"/>
</dbReference>
<organism evidence="6 7">
    <name type="scientific">Cyclostephanos tholiformis</name>
    <dbReference type="NCBI Taxonomy" id="382380"/>
    <lineage>
        <taxon>Eukaryota</taxon>
        <taxon>Sar</taxon>
        <taxon>Stramenopiles</taxon>
        <taxon>Ochrophyta</taxon>
        <taxon>Bacillariophyta</taxon>
        <taxon>Coscinodiscophyceae</taxon>
        <taxon>Thalassiosirophycidae</taxon>
        <taxon>Stephanodiscales</taxon>
        <taxon>Stephanodiscaceae</taxon>
        <taxon>Cyclostephanos</taxon>
    </lineage>
</organism>
<dbReference type="Gene3D" id="2.160.20.10">
    <property type="entry name" value="Single-stranded right-handed beta-helix, Pectin lyase-like"/>
    <property type="match status" value="1"/>
</dbReference>
<sequence length="1463" mass="156825">MITAFPTMQSKTYAIARDHLPLEMIACKNNNVQPTRSVTLIASPGSGGIVTASEVSAQCGSDSVCTVPPGITVRMVGAIGLNVGALIVRGVVEWNEVESAPDLRFLCAGYVAVEGLGRFTMDVRIGRAYVYIKDNYAVHPQLRSRAFGGVATSPGDYPVVEISGRPMARTWSLLSKPLVIGDRMMMLMHNANLMGWRVGDRIGVSPTTDLAKGSGEEFTIVGIDSNVGSLVLDKPALYNHGASFAPPYDGGGGSGDSVVPALMSAEVVNLSRNVVITGDEFQHVGCDWNLPEAVPGEETSVLGCRCSSFRSKCTVGLHTAMMNGGSAKIQNTRIERCGQRGIEGKYCLHFHMMSDCPTCMFKNNAIEGSHQRGIIIHSTHSSTVEGNVLYNVRGAGIYIEDGNEMYNTVKYNVVTCPFPFKDSVLHGCAIPGTSNRIADTSDNQSGIFSRAATNSLTGNRVSNSFNGMLLLTDGKGRGPSAGKVCESAAKLARYEGNTFHGNGRFGTYTLGVNYPKPTDQSIQTNGYNIDQSLCNGFDSQGNARGVSTSIVGNVDYGKNQVAFTSRNSHSRCLLTAPSTSDNAFVGHYEAGNIQYNGHQSHGNLNNMYWKETSNFHNGCSAHLTGGSYSRGNMALPDHATFLVENTVFGRGAQLEANHHCNVGTTGILCFPTYMFHNVQWKNKDPIKHMRFQSLDEQSAHDANQNHGGVFTLSPPDAQRVMNGGALEHSIFPSGFVSLVSSKFSYLLSLPNQVCVPSTQFGQLYDNGILCRVPLRALKVYSQGLNPGTAPSLKVEIWFNKGGVANQIGNPDSTQLIGFHRTEWTPKQGYSFPVIPSDRHSYRLSLTAGNGDIPPSWIVEFSDFIVGNRFSIEYTNLSLNGRRCGQNGLVSSHHDRRFMWSGNQFMATEAWGKTGACAINLPPDSPRVDCSSINDGVLPADNCPVKCTDGCDETNQFCDCGTGTCKFKPGFTETGVGLCSAARCGEHGRCSAQYLGGEIPVTSNACICDEGWSGKLCQFNPCQSLGKTCSGKGTCIATSDNNAKCVCDAGFSGENCETTCTGFCRGTYPYGCALDLAGKVKYGCNNSGGCLYLSEGQQFPSGFCTYKEVSKPDCLCSSNNDCEKTVSCNSDGSCPISRQYLPDETPCNSIPFGTCRSGICTSPPTGTVKPTSRKPTTILKPTTPPPTPTITTPPPSPTTITVEAESYLWMQGVQIEDTSDVGGGKNVGYIDTGDWMSYPEVTIPSTGTYRVEYRVACAGSGGSLRLEKAGGTQEYGTISIQNTGGWQIWQTVSHTVNLNAGPIAFGIKAVVGGWNINKFTITMTSRPTQVPTNEPTESPTTNVPMTVTPTTRKPTTTSTPTTRKPSTRKPTTRKPTTRKPTQMPTYEPTTESPTSESPTSESPTTESPTTESPTTESPTTESPTTAQPTSKPTTSTPTTSKSLTRKPSTRKPSTRKPTTSKPLL</sequence>
<comment type="caution">
    <text evidence="2">Lacks conserved residue(s) required for the propagation of feature annotation.</text>
</comment>
<dbReference type="InterPro" id="IPR006626">
    <property type="entry name" value="PbH1"/>
</dbReference>
<feature type="domain" description="CBM6" evidence="5">
    <location>
        <begin position="1199"/>
        <end position="1321"/>
    </location>
</feature>
<feature type="compositionally biased region" description="Low complexity" evidence="3">
    <location>
        <begin position="1386"/>
        <end position="1441"/>
    </location>
</feature>
<evidence type="ECO:0000313" key="6">
    <source>
        <dbReference type="EMBL" id="KAL3810224.1"/>
    </source>
</evidence>
<feature type="domain" description="EGF-like" evidence="4">
    <location>
        <begin position="1017"/>
        <end position="1056"/>
    </location>
</feature>
<feature type="compositionally biased region" description="Low complexity" evidence="3">
    <location>
        <begin position="1329"/>
        <end position="1363"/>
    </location>
</feature>
<dbReference type="SMART" id="SM00181">
    <property type="entry name" value="EGF"/>
    <property type="match status" value="2"/>
</dbReference>
<dbReference type="EMBL" id="JALLPB020000345">
    <property type="protein sequence ID" value="KAL3810224.1"/>
    <property type="molecule type" value="Genomic_DNA"/>
</dbReference>
<dbReference type="PROSITE" id="PS50026">
    <property type="entry name" value="EGF_3"/>
    <property type="match status" value="1"/>
</dbReference>
<dbReference type="Gene3D" id="2.10.25.10">
    <property type="entry name" value="Laminin"/>
    <property type="match status" value="2"/>
</dbReference>